<gene>
    <name evidence="1" type="ORF">HYC85_017820</name>
</gene>
<dbReference type="AlphaFoldDB" id="A0A7J7GSI6"/>
<evidence type="ECO:0000313" key="2">
    <source>
        <dbReference type="Proteomes" id="UP000593564"/>
    </source>
</evidence>
<accession>A0A7J7GSI6</accession>
<dbReference type="PANTHER" id="PTHR36615:SF7">
    <property type="entry name" value="PROTEIN, PUTATIVE-RELATED"/>
    <property type="match status" value="1"/>
</dbReference>
<dbReference type="EMBL" id="JACBKZ010000008">
    <property type="protein sequence ID" value="KAF5943743.1"/>
    <property type="molecule type" value="Genomic_DNA"/>
</dbReference>
<sequence>MEVARREMMINGRNFTRRLSYGRSIPRRGQVKVAIVLGLAHTLASLFSCTLRSHPNSRTQLSSEID</sequence>
<comment type="caution">
    <text evidence="1">The sequence shown here is derived from an EMBL/GenBank/DDBJ whole genome shotgun (WGS) entry which is preliminary data.</text>
</comment>
<name>A0A7J7GSI6_CAMSI</name>
<proteinExistence type="predicted"/>
<protein>
    <submittedName>
        <fullName evidence="1">Uncharacterized protein</fullName>
    </submittedName>
</protein>
<evidence type="ECO:0000313" key="1">
    <source>
        <dbReference type="EMBL" id="KAF5943743.1"/>
    </source>
</evidence>
<dbReference type="Proteomes" id="UP000593564">
    <property type="component" value="Unassembled WGS sequence"/>
</dbReference>
<reference evidence="2" key="1">
    <citation type="journal article" date="2020" name="Nat. Commun.">
        <title>Genome assembly of wild tea tree DASZ reveals pedigree and selection history of tea varieties.</title>
        <authorList>
            <person name="Zhang W."/>
            <person name="Zhang Y."/>
            <person name="Qiu H."/>
            <person name="Guo Y."/>
            <person name="Wan H."/>
            <person name="Zhang X."/>
            <person name="Scossa F."/>
            <person name="Alseekh S."/>
            <person name="Zhang Q."/>
            <person name="Wang P."/>
            <person name="Xu L."/>
            <person name="Schmidt M.H."/>
            <person name="Jia X."/>
            <person name="Li D."/>
            <person name="Zhu A."/>
            <person name="Guo F."/>
            <person name="Chen W."/>
            <person name="Ni D."/>
            <person name="Usadel B."/>
            <person name="Fernie A.R."/>
            <person name="Wen W."/>
        </authorList>
    </citation>
    <scope>NUCLEOTIDE SEQUENCE [LARGE SCALE GENOMIC DNA]</scope>
    <source>
        <strain evidence="2">cv. G240</strain>
    </source>
</reference>
<reference evidence="1 2" key="2">
    <citation type="submission" date="2020-07" db="EMBL/GenBank/DDBJ databases">
        <title>Genome assembly of wild tea tree DASZ reveals pedigree and selection history of tea varieties.</title>
        <authorList>
            <person name="Zhang W."/>
        </authorList>
    </citation>
    <scope>NUCLEOTIDE SEQUENCE [LARGE SCALE GENOMIC DNA]</scope>
    <source>
        <strain evidence="2">cv. G240</strain>
        <tissue evidence="1">Leaf</tissue>
    </source>
</reference>
<keyword evidence="2" id="KW-1185">Reference proteome</keyword>
<dbReference type="PANTHER" id="PTHR36615">
    <property type="entry name" value="PROTEIN, PUTATIVE-RELATED"/>
    <property type="match status" value="1"/>
</dbReference>
<organism evidence="1 2">
    <name type="scientific">Camellia sinensis</name>
    <name type="common">Tea plant</name>
    <name type="synonym">Thea sinensis</name>
    <dbReference type="NCBI Taxonomy" id="4442"/>
    <lineage>
        <taxon>Eukaryota</taxon>
        <taxon>Viridiplantae</taxon>
        <taxon>Streptophyta</taxon>
        <taxon>Embryophyta</taxon>
        <taxon>Tracheophyta</taxon>
        <taxon>Spermatophyta</taxon>
        <taxon>Magnoliopsida</taxon>
        <taxon>eudicotyledons</taxon>
        <taxon>Gunneridae</taxon>
        <taxon>Pentapetalae</taxon>
        <taxon>asterids</taxon>
        <taxon>Ericales</taxon>
        <taxon>Theaceae</taxon>
        <taxon>Camellia</taxon>
    </lineage>
</organism>